<accession>A0A2T1AFY0</accession>
<dbReference type="Pfam" id="PF13472">
    <property type="entry name" value="Lipase_GDSL_2"/>
    <property type="match status" value="1"/>
</dbReference>
<dbReference type="InterPro" id="IPR036514">
    <property type="entry name" value="SGNH_hydro_sf"/>
</dbReference>
<evidence type="ECO:0000313" key="4">
    <source>
        <dbReference type="Proteomes" id="UP000237718"/>
    </source>
</evidence>
<protein>
    <submittedName>
        <fullName evidence="3">Acyl-CoA thioesterase-1</fullName>
    </submittedName>
</protein>
<comment type="caution">
    <text evidence="3">The sequence shown here is derived from an EMBL/GenBank/DDBJ whole genome shotgun (WGS) entry which is preliminary data.</text>
</comment>
<keyword evidence="1" id="KW-0732">Signal</keyword>
<organism evidence="3 4">
    <name type="scientific">Tritonibacter scottomollicae</name>
    <name type="common">Epibacterium scottomollicae</name>
    <dbReference type="NCBI Taxonomy" id="483013"/>
    <lineage>
        <taxon>Bacteria</taxon>
        <taxon>Pseudomonadati</taxon>
        <taxon>Pseudomonadota</taxon>
        <taxon>Alphaproteobacteria</taxon>
        <taxon>Rhodobacterales</taxon>
        <taxon>Paracoccaceae</taxon>
        <taxon>Tritonibacter</taxon>
    </lineage>
</organism>
<proteinExistence type="predicted"/>
<name>A0A2T1AFY0_TRISK</name>
<dbReference type="PANTHER" id="PTHR30383">
    <property type="entry name" value="THIOESTERASE 1/PROTEASE 1/LYSOPHOSPHOLIPASE L1"/>
    <property type="match status" value="1"/>
</dbReference>
<dbReference type="EMBL" id="PVUF01000006">
    <property type="protein sequence ID" value="PRZ47494.1"/>
    <property type="molecule type" value="Genomic_DNA"/>
</dbReference>
<dbReference type="AlphaFoldDB" id="A0A2T1AFY0"/>
<evidence type="ECO:0000256" key="1">
    <source>
        <dbReference type="SAM" id="SignalP"/>
    </source>
</evidence>
<dbReference type="GO" id="GO:0004622">
    <property type="term" value="F:phosphatidylcholine lysophospholipase activity"/>
    <property type="evidence" value="ECO:0007669"/>
    <property type="project" value="TreeGrafter"/>
</dbReference>
<feature type="signal peptide" evidence="1">
    <location>
        <begin position="1"/>
        <end position="24"/>
    </location>
</feature>
<dbReference type="RefSeq" id="WP_106163766.1">
    <property type="nucleotide sequence ID" value="NZ_PVUF01000006.1"/>
</dbReference>
<reference evidence="3 4" key="1">
    <citation type="submission" date="2018-03" db="EMBL/GenBank/DDBJ databases">
        <title>Genomic Encyclopedia of Archaeal and Bacterial Type Strains, Phase II (KMG-II): from individual species to whole genera.</title>
        <authorList>
            <person name="Goeker M."/>
        </authorList>
    </citation>
    <scope>NUCLEOTIDE SEQUENCE [LARGE SCALE GENOMIC DNA]</scope>
    <source>
        <strain evidence="3 4">DSM 25328</strain>
    </source>
</reference>
<dbReference type="InterPro" id="IPR013830">
    <property type="entry name" value="SGNH_hydro"/>
</dbReference>
<dbReference type="Proteomes" id="UP000237718">
    <property type="component" value="Unassembled WGS sequence"/>
</dbReference>
<dbReference type="PANTHER" id="PTHR30383:SF24">
    <property type="entry name" value="THIOESTERASE 1_PROTEASE 1_LYSOPHOSPHOLIPASE L1"/>
    <property type="match status" value="1"/>
</dbReference>
<dbReference type="Gene3D" id="3.40.50.1110">
    <property type="entry name" value="SGNH hydrolase"/>
    <property type="match status" value="1"/>
</dbReference>
<dbReference type="OrthoDB" id="9786188at2"/>
<dbReference type="InterPro" id="IPR051532">
    <property type="entry name" value="Ester_Hydrolysis_Enzymes"/>
</dbReference>
<evidence type="ECO:0000259" key="2">
    <source>
        <dbReference type="Pfam" id="PF13472"/>
    </source>
</evidence>
<evidence type="ECO:0000313" key="3">
    <source>
        <dbReference type="EMBL" id="PRZ47494.1"/>
    </source>
</evidence>
<dbReference type="SUPFAM" id="SSF52266">
    <property type="entry name" value="SGNH hydrolase"/>
    <property type="match status" value="1"/>
</dbReference>
<feature type="domain" description="SGNH hydrolase-type esterase" evidence="2">
    <location>
        <begin position="31"/>
        <end position="199"/>
    </location>
</feature>
<sequence length="222" mass="23122">MRKFLKQIAATFTALMMSTPFVHADAIKITAFGDSLVQGYGLAQGEGFVPQLQSWFEAQGLDVVVANAGVSGDTTAGGAARIDWTLADQPDGVIVLLGGNDLLRGLPPENARENLSHIVEASQKAGAAVMLIGMQAPGNFGAAYKAEFDSIYADLAQDNGVVLHGFAFEGMVERAGDDPAQLGAFMQDDGIHPNAAGVAANIAAMVPKLHELIEIIRSADAG</sequence>
<gene>
    <name evidence="3" type="ORF">CLV89_10626</name>
</gene>
<dbReference type="CDD" id="cd01822">
    <property type="entry name" value="Lysophospholipase_L1_like"/>
    <property type="match status" value="1"/>
</dbReference>
<feature type="chain" id="PRO_5015430891" evidence="1">
    <location>
        <begin position="25"/>
        <end position="222"/>
    </location>
</feature>